<dbReference type="PANTHER" id="PTHR24223">
    <property type="entry name" value="ATP-BINDING CASSETTE SUB-FAMILY C"/>
    <property type="match status" value="1"/>
</dbReference>
<keyword evidence="1" id="KW-0547">Nucleotide-binding</keyword>
<comment type="caution">
    <text evidence="4">The sequence shown here is derived from an EMBL/GenBank/DDBJ whole genome shotgun (WGS) entry which is preliminary data.</text>
</comment>
<dbReference type="EMBL" id="CAJNDS010002609">
    <property type="protein sequence ID" value="CAE7543866.1"/>
    <property type="molecule type" value="Genomic_DNA"/>
</dbReference>
<evidence type="ECO:0000313" key="5">
    <source>
        <dbReference type="Proteomes" id="UP000604046"/>
    </source>
</evidence>
<dbReference type="GO" id="GO:0016020">
    <property type="term" value="C:membrane"/>
    <property type="evidence" value="ECO:0007669"/>
    <property type="project" value="TreeGrafter"/>
</dbReference>
<reference evidence="4" key="1">
    <citation type="submission" date="2021-02" db="EMBL/GenBank/DDBJ databases">
        <authorList>
            <person name="Dougan E. K."/>
            <person name="Rhodes N."/>
            <person name="Thang M."/>
            <person name="Chan C."/>
        </authorList>
    </citation>
    <scope>NUCLEOTIDE SEQUENCE</scope>
</reference>
<dbReference type="AlphaFoldDB" id="A0A812TW99"/>
<feature type="domain" description="ABC transporter" evidence="3">
    <location>
        <begin position="131"/>
        <end position="361"/>
    </location>
</feature>
<dbReference type="GO" id="GO:0042626">
    <property type="term" value="F:ATPase-coupled transmembrane transporter activity"/>
    <property type="evidence" value="ECO:0007669"/>
    <property type="project" value="TreeGrafter"/>
</dbReference>
<dbReference type="GO" id="GO:0005524">
    <property type="term" value="F:ATP binding"/>
    <property type="evidence" value="ECO:0007669"/>
    <property type="project" value="UniProtKB-KW"/>
</dbReference>
<dbReference type="Proteomes" id="UP000604046">
    <property type="component" value="Unassembled WGS sequence"/>
</dbReference>
<dbReference type="OrthoDB" id="424810at2759"/>
<name>A0A812TW99_9DINO</name>
<organism evidence="4 5">
    <name type="scientific">Symbiodinium natans</name>
    <dbReference type="NCBI Taxonomy" id="878477"/>
    <lineage>
        <taxon>Eukaryota</taxon>
        <taxon>Sar</taxon>
        <taxon>Alveolata</taxon>
        <taxon>Dinophyceae</taxon>
        <taxon>Suessiales</taxon>
        <taxon>Symbiodiniaceae</taxon>
        <taxon>Symbiodinium</taxon>
    </lineage>
</organism>
<dbReference type="PROSITE" id="PS50893">
    <property type="entry name" value="ABC_TRANSPORTER_2"/>
    <property type="match status" value="1"/>
</dbReference>
<keyword evidence="5" id="KW-1185">Reference proteome</keyword>
<sequence>MEVNNQQFVQWMPLGNQLGPQPTTFLVAVYTVFGGISVVDGRLEFGMFVTNIGVFNTAGTAGAELCHVLLSMQKVAPSLDRMVRFLNLPTDLLHRRDLERHRRLATAEFIKEKTEGDPDVDPGFAVDKLSLAISNLQFSYPGNQPVSFDGRLEFPQGRLLAIVGARHSGKSTLLRILAGRNLPQLLKPGALFFVPAHLQVLYVPHTVLFFHGSLYANLVYGSRHAEDASMQRVLNICESLHLGPKILEEIKSQAEIKERDWSNKLSATQCQALSLARAFIANAELMCLEKPTEQVGASHGQQSMASWHHGISWHLMASVSWQFHDEDVKRICKLFGCLLFTEASGYPQLGLSQCCQRLAAM</sequence>
<keyword evidence="2" id="KW-0067">ATP-binding</keyword>
<accession>A0A812TW99</accession>
<evidence type="ECO:0000313" key="4">
    <source>
        <dbReference type="EMBL" id="CAE7543866.1"/>
    </source>
</evidence>
<evidence type="ECO:0000256" key="1">
    <source>
        <dbReference type="ARBA" id="ARBA00022741"/>
    </source>
</evidence>
<protein>
    <submittedName>
        <fullName evidence="4">MsbA protein</fullName>
    </submittedName>
</protein>
<proteinExistence type="predicted"/>
<dbReference type="InterPro" id="IPR027417">
    <property type="entry name" value="P-loop_NTPase"/>
</dbReference>
<evidence type="ECO:0000256" key="2">
    <source>
        <dbReference type="ARBA" id="ARBA00022840"/>
    </source>
</evidence>
<dbReference type="Gene3D" id="3.40.50.300">
    <property type="entry name" value="P-loop containing nucleotide triphosphate hydrolases"/>
    <property type="match status" value="1"/>
</dbReference>
<evidence type="ECO:0000259" key="3">
    <source>
        <dbReference type="PROSITE" id="PS50893"/>
    </source>
</evidence>
<dbReference type="SUPFAM" id="SSF52540">
    <property type="entry name" value="P-loop containing nucleoside triphosphate hydrolases"/>
    <property type="match status" value="1"/>
</dbReference>
<dbReference type="GO" id="GO:0016887">
    <property type="term" value="F:ATP hydrolysis activity"/>
    <property type="evidence" value="ECO:0007669"/>
    <property type="project" value="InterPro"/>
</dbReference>
<dbReference type="InterPro" id="IPR050173">
    <property type="entry name" value="ABC_transporter_C-like"/>
</dbReference>
<dbReference type="InterPro" id="IPR003439">
    <property type="entry name" value="ABC_transporter-like_ATP-bd"/>
</dbReference>
<dbReference type="Pfam" id="PF00005">
    <property type="entry name" value="ABC_tran"/>
    <property type="match status" value="1"/>
</dbReference>
<gene>
    <name evidence="4" type="primary">msbA</name>
    <name evidence="4" type="ORF">SNAT2548_LOCUS30502</name>
</gene>